<dbReference type="EMBL" id="QEKH01000008">
    <property type="protein sequence ID" value="PVY43592.1"/>
    <property type="molecule type" value="Genomic_DNA"/>
</dbReference>
<feature type="active site" description="Nucleophile" evidence="8">
    <location>
        <position position="30"/>
    </location>
</feature>
<comment type="similarity">
    <text evidence="1 7">Belongs to the thioredoxin family.</text>
</comment>
<keyword evidence="2" id="KW-0813">Transport</keyword>
<dbReference type="Gene3D" id="3.40.30.10">
    <property type="entry name" value="Glutaredoxin"/>
    <property type="match status" value="1"/>
</dbReference>
<name>A0A2U1B4R5_9BACT</name>
<proteinExistence type="inferred from homology"/>
<dbReference type="Proteomes" id="UP000245959">
    <property type="component" value="Unassembled WGS sequence"/>
</dbReference>
<dbReference type="GeneID" id="78294798"/>
<organism evidence="12 13">
    <name type="scientific">Victivallis vadensis</name>
    <dbReference type="NCBI Taxonomy" id="172901"/>
    <lineage>
        <taxon>Bacteria</taxon>
        <taxon>Pseudomonadati</taxon>
        <taxon>Lentisphaerota</taxon>
        <taxon>Lentisphaeria</taxon>
        <taxon>Victivallales</taxon>
        <taxon>Victivallaceae</taxon>
        <taxon>Victivallis</taxon>
    </lineage>
</organism>
<evidence type="ECO:0000256" key="6">
    <source>
        <dbReference type="NCBIfam" id="TIGR01068"/>
    </source>
</evidence>
<comment type="caution">
    <text evidence="12">The sequence shown here is derived from an EMBL/GenBank/DDBJ whole genome shotgun (WGS) entry which is preliminary data.</text>
</comment>
<evidence type="ECO:0000256" key="7">
    <source>
        <dbReference type="PIRNR" id="PIRNR000077"/>
    </source>
</evidence>
<gene>
    <name evidence="11" type="primary">trxA</name>
    <name evidence="12" type="ORF">C8D82_108119</name>
    <name evidence="11" type="ORF">HF882_00725</name>
</gene>
<keyword evidence="13" id="KW-1185">Reference proteome</keyword>
<evidence type="ECO:0000313" key="12">
    <source>
        <dbReference type="EMBL" id="PVY43592.1"/>
    </source>
</evidence>
<dbReference type="PANTHER" id="PTHR45663:SF11">
    <property type="entry name" value="GEO12009P1"/>
    <property type="match status" value="1"/>
</dbReference>
<dbReference type="PIRSF" id="PIRSF000077">
    <property type="entry name" value="Thioredoxin"/>
    <property type="match status" value="1"/>
</dbReference>
<evidence type="ECO:0000256" key="9">
    <source>
        <dbReference type="PIRSR" id="PIRSR000077-4"/>
    </source>
</evidence>
<evidence type="ECO:0000256" key="5">
    <source>
        <dbReference type="ARBA" id="ARBA00023284"/>
    </source>
</evidence>
<dbReference type="InterPro" id="IPR013766">
    <property type="entry name" value="Thioredoxin_domain"/>
</dbReference>
<dbReference type="SUPFAM" id="SSF52833">
    <property type="entry name" value="Thioredoxin-like"/>
    <property type="match status" value="1"/>
</dbReference>
<evidence type="ECO:0000256" key="3">
    <source>
        <dbReference type="ARBA" id="ARBA00022982"/>
    </source>
</evidence>
<dbReference type="InterPro" id="IPR005746">
    <property type="entry name" value="Thioredoxin"/>
</dbReference>
<dbReference type="GO" id="GO:0045454">
    <property type="term" value="P:cell redox homeostasis"/>
    <property type="evidence" value="ECO:0007669"/>
    <property type="project" value="TreeGrafter"/>
</dbReference>
<feature type="disulfide bond" description="Redox-active" evidence="9">
    <location>
        <begin position="30"/>
        <end position="33"/>
    </location>
</feature>
<evidence type="ECO:0000313" key="11">
    <source>
        <dbReference type="EMBL" id="NMD85099.1"/>
    </source>
</evidence>
<dbReference type="NCBIfam" id="TIGR01068">
    <property type="entry name" value="thioredoxin"/>
    <property type="match status" value="1"/>
</dbReference>
<feature type="site" description="Contributes to redox potential value" evidence="8">
    <location>
        <position position="31"/>
    </location>
</feature>
<keyword evidence="5 9" id="KW-0676">Redox-active center</keyword>
<dbReference type="PROSITE" id="PS51352">
    <property type="entry name" value="THIOREDOXIN_2"/>
    <property type="match status" value="1"/>
</dbReference>
<feature type="active site" description="Nucleophile" evidence="8">
    <location>
        <position position="33"/>
    </location>
</feature>
<dbReference type="GO" id="GO:0015035">
    <property type="term" value="F:protein-disulfide reductase activity"/>
    <property type="evidence" value="ECO:0007669"/>
    <property type="project" value="UniProtKB-UniRule"/>
</dbReference>
<dbReference type="FunFam" id="3.40.30.10:FF:000001">
    <property type="entry name" value="Thioredoxin"/>
    <property type="match status" value="1"/>
</dbReference>
<protein>
    <recommendedName>
        <fullName evidence="6 7">Thioredoxin</fullName>
    </recommendedName>
</protein>
<sequence length="104" mass="11568">MAEIKELNSTNFEEVTKSGVVLVDFWAPWCNPCKMLGTILDQVAKEAPEGVVIGKVNVDDNKELAARFEVVNIPRMFLYKDGQVVKEFNGIQSKPKLIDALTNA</sequence>
<evidence type="ECO:0000256" key="1">
    <source>
        <dbReference type="ARBA" id="ARBA00008987"/>
    </source>
</evidence>
<reference evidence="11 14" key="2">
    <citation type="submission" date="2020-04" db="EMBL/GenBank/DDBJ databases">
        <authorList>
            <person name="Hitch T.C.A."/>
            <person name="Wylensek D."/>
            <person name="Clavel T."/>
        </authorList>
    </citation>
    <scope>NUCLEOTIDE SEQUENCE [LARGE SCALE GENOMIC DNA]</scope>
    <source>
        <strain evidence="11 14">COR2-253-APC-1A</strain>
    </source>
</reference>
<evidence type="ECO:0000256" key="4">
    <source>
        <dbReference type="ARBA" id="ARBA00023157"/>
    </source>
</evidence>
<accession>A0A2U1B4R5</accession>
<reference evidence="12 13" key="1">
    <citation type="submission" date="2018-04" db="EMBL/GenBank/DDBJ databases">
        <title>Genomic Encyclopedia of Type Strains, Phase IV (KMG-IV): sequencing the most valuable type-strain genomes for metagenomic binning, comparative biology and taxonomic classification.</title>
        <authorList>
            <person name="Goeker M."/>
        </authorList>
    </citation>
    <scope>NUCLEOTIDE SEQUENCE [LARGE SCALE GENOMIC DNA]</scope>
    <source>
        <strain evidence="12 13">DSM 14823</strain>
    </source>
</reference>
<dbReference type="InterPro" id="IPR036249">
    <property type="entry name" value="Thioredoxin-like_sf"/>
</dbReference>
<feature type="site" description="Contributes to redox potential value" evidence="8">
    <location>
        <position position="32"/>
    </location>
</feature>
<feature type="domain" description="Thioredoxin" evidence="10">
    <location>
        <begin position="1"/>
        <end position="104"/>
    </location>
</feature>
<evidence type="ECO:0000256" key="2">
    <source>
        <dbReference type="ARBA" id="ARBA00022448"/>
    </source>
</evidence>
<dbReference type="EMBL" id="JABAEW010000001">
    <property type="protein sequence ID" value="NMD85099.1"/>
    <property type="molecule type" value="Genomic_DNA"/>
</dbReference>
<feature type="site" description="Deprotonates C-terminal active site Cys" evidence="8">
    <location>
        <position position="24"/>
    </location>
</feature>
<evidence type="ECO:0000256" key="8">
    <source>
        <dbReference type="PIRSR" id="PIRSR000077-1"/>
    </source>
</evidence>
<dbReference type="Pfam" id="PF00085">
    <property type="entry name" value="Thioredoxin"/>
    <property type="match status" value="1"/>
</dbReference>
<evidence type="ECO:0000313" key="14">
    <source>
        <dbReference type="Proteomes" id="UP000576225"/>
    </source>
</evidence>
<dbReference type="RefSeq" id="WP_116883493.1">
    <property type="nucleotide sequence ID" value="NZ_CAJKCJ010000025.1"/>
</dbReference>
<dbReference type="GO" id="GO:0005829">
    <property type="term" value="C:cytosol"/>
    <property type="evidence" value="ECO:0007669"/>
    <property type="project" value="TreeGrafter"/>
</dbReference>
<dbReference type="CDD" id="cd02947">
    <property type="entry name" value="TRX_family"/>
    <property type="match status" value="1"/>
</dbReference>
<keyword evidence="3" id="KW-0249">Electron transport</keyword>
<dbReference type="Proteomes" id="UP000576225">
    <property type="component" value="Unassembled WGS sequence"/>
</dbReference>
<dbReference type="AlphaFoldDB" id="A0A2U1B4R5"/>
<evidence type="ECO:0000259" key="10">
    <source>
        <dbReference type="PROSITE" id="PS51352"/>
    </source>
</evidence>
<dbReference type="PANTHER" id="PTHR45663">
    <property type="entry name" value="GEO12009P1"/>
    <property type="match status" value="1"/>
</dbReference>
<keyword evidence="4 9" id="KW-1015">Disulfide bond</keyword>
<evidence type="ECO:0000313" key="13">
    <source>
        <dbReference type="Proteomes" id="UP000245959"/>
    </source>
</evidence>